<evidence type="ECO:0000313" key="4">
    <source>
        <dbReference type="EMBL" id="TWJ12538.1"/>
    </source>
</evidence>
<comment type="similarity">
    <text evidence="1">Belongs to the Nudix hydrolase family.</text>
</comment>
<dbReference type="PANTHER" id="PTHR43736:SF1">
    <property type="entry name" value="DIHYDRONEOPTERIN TRIPHOSPHATE DIPHOSPHATASE"/>
    <property type="match status" value="1"/>
</dbReference>
<dbReference type="InterPro" id="IPR059176">
    <property type="entry name" value="UDP-X_N"/>
</dbReference>
<dbReference type="PRINTS" id="PR00502">
    <property type="entry name" value="NUDIXFAMILY"/>
</dbReference>
<gene>
    <name evidence="4" type="ORF">LX16_3297</name>
</gene>
<dbReference type="Proteomes" id="UP000321617">
    <property type="component" value="Unassembled WGS sequence"/>
</dbReference>
<comment type="caution">
    <text evidence="4">The sequence shown here is derived from an EMBL/GenBank/DDBJ whole genome shotgun (WGS) entry which is preliminary data.</text>
</comment>
<sequence length="399" mass="43667">MTDDTHIGSQERRVAMLAEEILAEAHNGLFYDADDADEARFTRLRRIGAGVLAEVDRRDTETILAGLPATDRLWTPLLAVVLILSHQRDGVLLTVADDGHAAMPHGFVPVSQDPEAAVRELARRVMPGEEVVPVPHGICDSISAGLMQRHTYHLTYVVDVTFVPEESFAVPLCPAETATVTDPLTGYILAGAERDVLESPFRINSTIRELLAESVEIADSGRDSTTDPWNRERYRRVGDTARAVLAADAIGHEYRPRDFGPLDIATPVTAAEMLILGHDGRILLLERFDTGQWAMPGGGCEVGETSAATAVRECREELGVEVSVEGLAGVYDNRVIQAADPGEWVCFVYVGHLDGDSPEPSRTVEATDFGWYRPDELSTLDMYNSHDVKIERTLKLLAG</sequence>
<protein>
    <submittedName>
        <fullName evidence="4">ADP-ribose pyrophosphatase YjhB (NUDIX family)</fullName>
    </submittedName>
</protein>
<dbReference type="Pfam" id="PF12535">
    <property type="entry name" value="Nudix_N"/>
    <property type="match status" value="1"/>
</dbReference>
<dbReference type="InterPro" id="IPR015797">
    <property type="entry name" value="NUDIX_hydrolase-like_dom_sf"/>
</dbReference>
<dbReference type="Gene3D" id="3.90.79.10">
    <property type="entry name" value="Nucleoside Triphosphate Pyrophosphohydrolase"/>
    <property type="match status" value="1"/>
</dbReference>
<reference evidence="4 5" key="1">
    <citation type="journal article" date="2013" name="Stand. Genomic Sci.">
        <title>Genomic Encyclopedia of Type Strains, Phase I: The one thousand microbial genomes (KMG-I) project.</title>
        <authorList>
            <person name="Kyrpides N.C."/>
            <person name="Woyke T."/>
            <person name="Eisen J.A."/>
            <person name="Garrity G."/>
            <person name="Lilburn T.G."/>
            <person name="Beck B.J."/>
            <person name="Whitman W.B."/>
            <person name="Hugenholtz P."/>
            <person name="Klenk H.P."/>
        </authorList>
    </citation>
    <scope>NUCLEOTIDE SEQUENCE [LARGE SCALE GENOMIC DNA]</scope>
    <source>
        <strain evidence="4 5">DSM 45044</strain>
    </source>
</reference>
<dbReference type="PROSITE" id="PS51462">
    <property type="entry name" value="NUDIX"/>
    <property type="match status" value="1"/>
</dbReference>
<dbReference type="GO" id="GO:0016787">
    <property type="term" value="F:hydrolase activity"/>
    <property type="evidence" value="ECO:0007669"/>
    <property type="project" value="UniProtKB-KW"/>
</dbReference>
<dbReference type="InterPro" id="IPR000086">
    <property type="entry name" value="NUDIX_hydrolase_dom"/>
</dbReference>
<evidence type="ECO:0000256" key="2">
    <source>
        <dbReference type="ARBA" id="ARBA00022801"/>
    </source>
</evidence>
<dbReference type="InterPro" id="IPR020476">
    <property type="entry name" value="Nudix_hydrolase"/>
</dbReference>
<evidence type="ECO:0000313" key="5">
    <source>
        <dbReference type="Proteomes" id="UP000321617"/>
    </source>
</evidence>
<dbReference type="PANTHER" id="PTHR43736">
    <property type="entry name" value="ADP-RIBOSE PYROPHOSPHATASE"/>
    <property type="match status" value="1"/>
</dbReference>
<accession>A0A562V3Y0</accession>
<dbReference type="EMBL" id="VLLL01000006">
    <property type="protein sequence ID" value="TWJ12538.1"/>
    <property type="molecule type" value="Genomic_DNA"/>
</dbReference>
<dbReference type="OrthoDB" id="9814308at2"/>
<dbReference type="RefSeq" id="WP_147139745.1">
    <property type="nucleotide sequence ID" value="NZ_BAABIJ010000002.1"/>
</dbReference>
<keyword evidence="5" id="KW-1185">Reference proteome</keyword>
<evidence type="ECO:0000256" key="1">
    <source>
        <dbReference type="ARBA" id="ARBA00005582"/>
    </source>
</evidence>
<dbReference type="AlphaFoldDB" id="A0A562V3Y0"/>
<feature type="domain" description="Nudix hydrolase" evidence="3">
    <location>
        <begin position="267"/>
        <end position="396"/>
    </location>
</feature>
<proteinExistence type="inferred from homology"/>
<evidence type="ECO:0000259" key="3">
    <source>
        <dbReference type="PROSITE" id="PS51462"/>
    </source>
</evidence>
<dbReference type="SUPFAM" id="SSF55811">
    <property type="entry name" value="Nudix"/>
    <property type="match status" value="1"/>
</dbReference>
<keyword evidence="2" id="KW-0378">Hydrolase</keyword>
<organism evidence="4 5">
    <name type="scientific">Stackebrandtia albiflava</name>
    <dbReference type="NCBI Taxonomy" id="406432"/>
    <lineage>
        <taxon>Bacteria</taxon>
        <taxon>Bacillati</taxon>
        <taxon>Actinomycetota</taxon>
        <taxon>Actinomycetes</taxon>
        <taxon>Glycomycetales</taxon>
        <taxon>Glycomycetaceae</taxon>
        <taxon>Stackebrandtia</taxon>
    </lineage>
</organism>
<dbReference type="Pfam" id="PF00293">
    <property type="entry name" value="NUDIX"/>
    <property type="match status" value="1"/>
</dbReference>
<name>A0A562V3Y0_9ACTN</name>